<feature type="binding site" evidence="7">
    <location>
        <begin position="223"/>
        <end position="224"/>
    </location>
    <ligand>
        <name>NAD(+)</name>
        <dbReference type="ChEBI" id="CHEBI:57540"/>
    </ligand>
</feature>
<evidence type="ECO:0000256" key="3">
    <source>
        <dbReference type="ARBA" id="ARBA00022723"/>
    </source>
</evidence>
<feature type="binding site" evidence="7">
    <location>
        <begin position="247"/>
        <end position="249"/>
    </location>
    <ligand>
        <name>NAD(+)</name>
        <dbReference type="ChEBI" id="CHEBI:57540"/>
    </ligand>
</feature>
<dbReference type="OrthoDB" id="420264at2759"/>
<feature type="compositionally biased region" description="Low complexity" evidence="10">
    <location>
        <begin position="398"/>
        <end position="410"/>
    </location>
</feature>
<evidence type="ECO:0000313" key="12">
    <source>
        <dbReference type="EMBL" id="KAG5933140.1"/>
    </source>
</evidence>
<proteinExistence type="inferred from homology"/>
<evidence type="ECO:0000256" key="4">
    <source>
        <dbReference type="ARBA" id="ARBA00022833"/>
    </source>
</evidence>
<dbReference type="InterPro" id="IPR050134">
    <property type="entry name" value="NAD-dep_sirtuin_deacylases"/>
</dbReference>
<dbReference type="PROSITE" id="PS50305">
    <property type="entry name" value="SIRTUIN"/>
    <property type="match status" value="1"/>
</dbReference>
<feature type="binding site" evidence="7">
    <location>
        <begin position="129"/>
        <end position="132"/>
    </location>
    <ligand>
        <name>NAD(+)</name>
        <dbReference type="ChEBI" id="CHEBI:57540"/>
    </ligand>
</feature>
<feature type="binding site" evidence="8 9">
    <location>
        <position position="160"/>
    </location>
    <ligand>
        <name>Zn(2+)</name>
        <dbReference type="ChEBI" id="CHEBI:29105"/>
    </ligand>
</feature>
<dbReference type="GO" id="GO:0046872">
    <property type="term" value="F:metal ion binding"/>
    <property type="evidence" value="ECO:0007669"/>
    <property type="project" value="UniProtKB-KW"/>
</dbReference>
<organism evidence="12 13">
    <name type="scientific">Claviceps pazoutovae</name>
    <dbReference type="NCBI Taxonomy" id="1649127"/>
    <lineage>
        <taxon>Eukaryota</taxon>
        <taxon>Fungi</taxon>
        <taxon>Dikarya</taxon>
        <taxon>Ascomycota</taxon>
        <taxon>Pezizomycotina</taxon>
        <taxon>Sordariomycetes</taxon>
        <taxon>Hypocreomycetidae</taxon>
        <taxon>Hypocreales</taxon>
        <taxon>Clavicipitaceae</taxon>
        <taxon>Claviceps</taxon>
    </lineage>
</organism>
<keyword evidence="4 8" id="KW-0862">Zinc</keyword>
<feature type="active site" description="Proton acceptor" evidence="6 9">
    <location>
        <position position="149"/>
    </location>
</feature>
<feature type="binding site" evidence="7">
    <location>
        <begin position="47"/>
        <end position="51"/>
    </location>
    <ligand>
        <name>NAD(+)</name>
        <dbReference type="ChEBI" id="CHEBI:57540"/>
    </ligand>
</feature>
<dbReference type="Pfam" id="PF02146">
    <property type="entry name" value="SIR2"/>
    <property type="match status" value="1"/>
</dbReference>
<sequence>MGQGESAFLDDPETPLTLTEKTLPAVAAYVKSGSNHNPKQIVVLAGAGISTSAGIPDFRSPGTGIYSHLARLNLPDAEAVFDIDFFRGNPLPFYYLARELYPGKFYPTVSHAFLALLAKKGVLLKVFTQNIDCLERRVGVPPEKIVEAHGSFATQRCIDCKKEFPDREMKLHVADATVPYCKDPHCRGIVKPDIVFFGEAMPTLFRDNCQYPATADVILVMGTSLSVAPFSATPDMAPGGTPRVLINMERVGSLGHRTDDVLLLGTCDDGVRKFADELGWRDELEALWRGVVGDEEADRQLVSAAKQKKKLEDEVNLLTERVESALKLDDQSGQDRPGQDGSSEDSHSQNGHSQDAACRDGRSQDGPSEEDKVTEDGVEEGPPVAAAKDEDAASPKQSDVSVSDAVTVTDHVADEQMKSIESSANPVADKADDSKTLSLDTHKETHEAPQTTVTESMEPRAVQKEAVKEEAV</sequence>
<dbReference type="InterPro" id="IPR026591">
    <property type="entry name" value="Sirtuin_cat_small_dom_sf"/>
</dbReference>
<evidence type="ECO:0000259" key="11">
    <source>
        <dbReference type="PROSITE" id="PS50305"/>
    </source>
</evidence>
<dbReference type="EMBL" id="SRPO01000393">
    <property type="protein sequence ID" value="KAG5933140.1"/>
    <property type="molecule type" value="Genomic_DNA"/>
</dbReference>
<comment type="caution">
    <text evidence="12">The sequence shown here is derived from an EMBL/GenBank/DDBJ whole genome shotgun (WGS) entry which is preliminary data.</text>
</comment>
<dbReference type="AlphaFoldDB" id="A0A9P7M8P9"/>
<evidence type="ECO:0000256" key="10">
    <source>
        <dbReference type="SAM" id="MobiDB-lite"/>
    </source>
</evidence>
<keyword evidence="2" id="KW-0808">Transferase</keyword>
<protein>
    <recommendedName>
        <fullName evidence="11">Deacetylase sirtuin-type domain-containing protein</fullName>
    </recommendedName>
</protein>
<evidence type="ECO:0000256" key="2">
    <source>
        <dbReference type="ARBA" id="ARBA00022679"/>
    </source>
</evidence>
<dbReference type="InterPro" id="IPR029035">
    <property type="entry name" value="DHS-like_NAD/FAD-binding_dom"/>
</dbReference>
<dbReference type="InterPro" id="IPR026590">
    <property type="entry name" value="Ssirtuin_cat_dom"/>
</dbReference>
<dbReference type="InterPro" id="IPR003000">
    <property type="entry name" value="Sirtuin"/>
</dbReference>
<name>A0A9P7M8P9_9HYPO</name>
<reference evidence="12 13" key="1">
    <citation type="journal article" date="2020" name="bioRxiv">
        <title>Whole genome comparisons of ergot fungi reveals the divergence and evolution of species within the genus Claviceps are the result of varying mechanisms driving genome evolution and host range expansion.</title>
        <authorList>
            <person name="Wyka S.A."/>
            <person name="Mondo S.J."/>
            <person name="Liu M."/>
            <person name="Dettman J."/>
            <person name="Nalam V."/>
            <person name="Broders K.D."/>
        </authorList>
    </citation>
    <scope>NUCLEOTIDE SEQUENCE [LARGE SCALE GENOMIC DNA]</scope>
    <source>
        <strain evidence="12 13">CCC 1485</strain>
    </source>
</reference>
<dbReference type="GO" id="GO:0017136">
    <property type="term" value="F:histone deacetylase activity, NAD-dependent"/>
    <property type="evidence" value="ECO:0007669"/>
    <property type="project" value="InterPro"/>
</dbReference>
<comment type="similarity">
    <text evidence="1">Belongs to the sirtuin family. Class I subfamily.</text>
</comment>
<feature type="binding site" evidence="8 9">
    <location>
        <position position="186"/>
    </location>
    <ligand>
        <name>Zn(2+)</name>
        <dbReference type="ChEBI" id="CHEBI:29105"/>
    </ligand>
</feature>
<feature type="compositionally biased region" description="Basic and acidic residues" evidence="10">
    <location>
        <begin position="357"/>
        <end position="375"/>
    </location>
</feature>
<feature type="binding site" evidence="7">
    <location>
        <begin position="57"/>
        <end position="59"/>
    </location>
    <ligand>
        <name>NAD(+)</name>
        <dbReference type="ChEBI" id="CHEBI:57540"/>
    </ligand>
</feature>
<evidence type="ECO:0000256" key="1">
    <source>
        <dbReference type="ARBA" id="ARBA00006924"/>
    </source>
</evidence>
<dbReference type="Gene3D" id="3.30.1600.10">
    <property type="entry name" value="SIR2/SIRT2 'Small Domain"/>
    <property type="match status" value="1"/>
</dbReference>
<evidence type="ECO:0000256" key="8">
    <source>
        <dbReference type="PIRSR" id="PIRSR037938-3"/>
    </source>
</evidence>
<feature type="binding site" evidence="7">
    <location>
        <position position="267"/>
    </location>
    <ligand>
        <name>NAD(+)</name>
        <dbReference type="ChEBI" id="CHEBI:57540"/>
    </ligand>
</feature>
<dbReference type="CDD" id="cd01408">
    <property type="entry name" value="SIRT1"/>
    <property type="match status" value="1"/>
</dbReference>
<dbReference type="GO" id="GO:0070403">
    <property type="term" value="F:NAD+ binding"/>
    <property type="evidence" value="ECO:0007669"/>
    <property type="project" value="InterPro"/>
</dbReference>
<evidence type="ECO:0000313" key="13">
    <source>
        <dbReference type="Proteomes" id="UP000706124"/>
    </source>
</evidence>
<evidence type="ECO:0000256" key="6">
    <source>
        <dbReference type="PIRSR" id="PIRSR037938-1"/>
    </source>
</evidence>
<feature type="compositionally biased region" description="Basic and acidic residues" evidence="10">
    <location>
        <begin position="429"/>
        <end position="447"/>
    </location>
</feature>
<keyword evidence="13" id="KW-1185">Reference proteome</keyword>
<feature type="binding site" evidence="9">
    <location>
        <position position="181"/>
    </location>
    <ligand>
        <name>Zn(2+)</name>
        <dbReference type="ChEBI" id="CHEBI:29105"/>
    </ligand>
</feature>
<evidence type="ECO:0000256" key="7">
    <source>
        <dbReference type="PIRSR" id="PIRSR037938-2"/>
    </source>
</evidence>
<feature type="binding site" evidence="8 9">
    <location>
        <position position="157"/>
    </location>
    <ligand>
        <name>Zn(2+)</name>
        <dbReference type="ChEBI" id="CHEBI:29105"/>
    </ligand>
</feature>
<dbReference type="PANTHER" id="PTHR11085">
    <property type="entry name" value="NAD-DEPENDENT PROTEIN DEACYLASE SIRTUIN-5, MITOCHONDRIAL-RELATED"/>
    <property type="match status" value="1"/>
</dbReference>
<evidence type="ECO:0000256" key="9">
    <source>
        <dbReference type="PROSITE-ProRule" id="PRU00236"/>
    </source>
</evidence>
<evidence type="ECO:0000256" key="5">
    <source>
        <dbReference type="ARBA" id="ARBA00023027"/>
    </source>
</evidence>
<dbReference type="Proteomes" id="UP000706124">
    <property type="component" value="Unassembled WGS sequence"/>
</dbReference>
<dbReference type="SUPFAM" id="SSF52467">
    <property type="entry name" value="DHS-like NAD/FAD-binding domain"/>
    <property type="match status" value="1"/>
</dbReference>
<dbReference type="GO" id="GO:0005634">
    <property type="term" value="C:nucleus"/>
    <property type="evidence" value="ECO:0007669"/>
    <property type="project" value="TreeGrafter"/>
</dbReference>
<keyword evidence="5 7" id="KW-0520">NAD</keyword>
<keyword evidence="3 8" id="KW-0479">Metal-binding</keyword>
<feature type="domain" description="Deacetylase sirtuin-type" evidence="11">
    <location>
        <begin position="16"/>
        <end position="281"/>
    </location>
</feature>
<dbReference type="PANTHER" id="PTHR11085:SF6">
    <property type="entry name" value="NAD-DEPENDENT PROTEIN DEACETYLASE SIRTUIN-2"/>
    <property type="match status" value="1"/>
</dbReference>
<dbReference type="Gene3D" id="3.40.50.1220">
    <property type="entry name" value="TPP-binding domain"/>
    <property type="match status" value="1"/>
</dbReference>
<feature type="compositionally biased region" description="Basic and acidic residues" evidence="10">
    <location>
        <begin position="457"/>
        <end position="472"/>
    </location>
</feature>
<feature type="region of interest" description="Disordered" evidence="10">
    <location>
        <begin position="325"/>
        <end position="472"/>
    </location>
</feature>
<gene>
    <name evidence="12" type="ORF">E4U60_004691</name>
</gene>
<comment type="cofactor">
    <cofactor evidence="8">
        <name>Zn(2+)</name>
        <dbReference type="ChEBI" id="CHEBI:29105"/>
    </cofactor>
    <text evidence="8">Binds 1 zinc ion per subunit.</text>
</comment>
<accession>A0A9P7M8P9</accession>